<dbReference type="PANTHER" id="PTHR10869:SF226">
    <property type="entry name" value="PROLYL 4-HYDROXYLASE ALPHA SUBUNIT DOMAIN-CONTAINING PROTEIN"/>
    <property type="match status" value="1"/>
</dbReference>
<evidence type="ECO:0000313" key="9">
    <source>
        <dbReference type="EMBL" id="EQC35756.1"/>
    </source>
</evidence>
<keyword evidence="7" id="KW-0472">Membrane</keyword>
<evidence type="ECO:0000256" key="5">
    <source>
        <dbReference type="ARBA" id="ARBA00023004"/>
    </source>
</evidence>
<dbReference type="GO" id="GO:0004656">
    <property type="term" value="F:procollagen-proline 4-dioxygenase activity"/>
    <property type="evidence" value="ECO:0007669"/>
    <property type="project" value="TreeGrafter"/>
</dbReference>
<feature type="transmembrane region" description="Helical" evidence="7">
    <location>
        <begin position="33"/>
        <end position="51"/>
    </location>
</feature>
<dbReference type="InterPro" id="IPR006620">
    <property type="entry name" value="Pro_4_hyd_alph"/>
</dbReference>
<dbReference type="GeneID" id="19947242"/>
<dbReference type="RefSeq" id="XP_008610518.1">
    <property type="nucleotide sequence ID" value="XM_008612296.1"/>
</dbReference>
<evidence type="ECO:0000256" key="1">
    <source>
        <dbReference type="ARBA" id="ARBA00001961"/>
    </source>
</evidence>
<feature type="region of interest" description="Disordered" evidence="6">
    <location>
        <begin position="1"/>
        <end position="22"/>
    </location>
</feature>
<keyword evidence="3" id="KW-0223">Dioxygenase</keyword>
<keyword evidence="5" id="KW-0408">Iron</keyword>
<dbReference type="VEuPathDB" id="FungiDB:SDRG_06515"/>
<dbReference type="OrthoDB" id="420380at2759"/>
<keyword evidence="7" id="KW-1133">Transmembrane helix</keyword>
<protein>
    <recommendedName>
        <fullName evidence="8">Prolyl 4-hydroxylase alpha subunit domain-containing protein</fullName>
    </recommendedName>
</protein>
<evidence type="ECO:0000256" key="3">
    <source>
        <dbReference type="ARBA" id="ARBA00022964"/>
    </source>
</evidence>
<reference evidence="9 10" key="1">
    <citation type="submission" date="2012-04" db="EMBL/GenBank/DDBJ databases">
        <title>The Genome Sequence of Saprolegnia declina VS20.</title>
        <authorList>
            <consortium name="The Broad Institute Genome Sequencing Platform"/>
            <person name="Russ C."/>
            <person name="Nusbaum C."/>
            <person name="Tyler B."/>
            <person name="van West P."/>
            <person name="Dieguez-Uribeondo J."/>
            <person name="de Bruijn I."/>
            <person name="Tripathy S."/>
            <person name="Jiang R."/>
            <person name="Young S.K."/>
            <person name="Zeng Q."/>
            <person name="Gargeya S."/>
            <person name="Fitzgerald M."/>
            <person name="Haas B."/>
            <person name="Abouelleil A."/>
            <person name="Alvarado L."/>
            <person name="Arachchi H.M."/>
            <person name="Berlin A."/>
            <person name="Chapman S.B."/>
            <person name="Goldberg J."/>
            <person name="Griggs A."/>
            <person name="Gujja S."/>
            <person name="Hansen M."/>
            <person name="Howarth C."/>
            <person name="Imamovic A."/>
            <person name="Larimer J."/>
            <person name="McCowen C."/>
            <person name="Montmayeur A."/>
            <person name="Murphy C."/>
            <person name="Neiman D."/>
            <person name="Pearson M."/>
            <person name="Priest M."/>
            <person name="Roberts A."/>
            <person name="Saif S."/>
            <person name="Shea T."/>
            <person name="Sisk P."/>
            <person name="Sykes S."/>
            <person name="Wortman J."/>
            <person name="Nusbaum C."/>
            <person name="Birren B."/>
        </authorList>
    </citation>
    <scope>NUCLEOTIDE SEQUENCE [LARGE SCALE GENOMIC DNA]</scope>
    <source>
        <strain evidence="9 10">VS20</strain>
    </source>
</reference>
<evidence type="ECO:0000313" key="10">
    <source>
        <dbReference type="Proteomes" id="UP000030762"/>
    </source>
</evidence>
<sequence>MTKTAAAAREPEAEASPTKAKVPAKAKPSSFNLVWYLVPVLFAIAAGLYSFPLETNDDALVFSKGPRQLAVNMSAPLPDKYRSDIVRIQTRKLLSPDPACVPPMAPTDRVHVTAYLDRPETLRAQKSVLLLLNGENDGVVLPWDVADGCLHALTASAAFALGVDADYAANGLRLHNSDGQQIDTAAELDRDRIVYILTDFQLWVWPGIQVGYERTVDGITLKTLSLAPLVFGVEDFFTSDETEYAIELGLEHLSRSPVDSKEAPDGYHADRTSFTAFLDDSHYTRNFRARTAALARLPSPVYCERMQLLRYQTGQFFRQHEDYFSSKDFLQQSATAVADYEAWANWAAATIDALPESVPVRFQRGHPLYPVVADTSRWQHALLQLFLDEAAANGYFATEHVSDVAWRDWIQENVQNKAVDILKQLLESKPYMLDGIIAAWEKHIGLPALHYKAPKHPPSGVSHYFRWIRWAKERVEQVGEDAPVVVRTYGRDYPTYRMQFQTTMITYVLEDYTPAEIDAALGAPNMAAWLEENKDATDALLNILRTAPAMFDLVVASWTKRAGDAFAYTKPVQFQHFEPNRFVTLFLYLNDVPEGGETVFPYSKERLVTDIQRDGMAECSEGLAVPAQRLKAAFFYDQTGQNILDPLSLHGGCPPARGTKFGANLFTWNADADEGSNAWGFGG</sequence>
<evidence type="ECO:0000256" key="7">
    <source>
        <dbReference type="SAM" id="Phobius"/>
    </source>
</evidence>
<dbReference type="PANTHER" id="PTHR10869">
    <property type="entry name" value="PROLYL 4-HYDROXYLASE ALPHA SUBUNIT"/>
    <property type="match status" value="1"/>
</dbReference>
<proteinExistence type="predicted"/>
<name>T0QM11_SAPDV</name>
<keyword evidence="4" id="KW-0560">Oxidoreductase</keyword>
<dbReference type="OMA" id="HEDYFSS"/>
<comment type="cofactor">
    <cofactor evidence="1">
        <name>L-ascorbate</name>
        <dbReference type="ChEBI" id="CHEBI:38290"/>
    </cofactor>
</comment>
<dbReference type="Proteomes" id="UP000030762">
    <property type="component" value="Unassembled WGS sequence"/>
</dbReference>
<keyword evidence="7" id="KW-0812">Transmembrane</keyword>
<dbReference type="GO" id="GO:0031418">
    <property type="term" value="F:L-ascorbic acid binding"/>
    <property type="evidence" value="ECO:0007669"/>
    <property type="project" value="InterPro"/>
</dbReference>
<dbReference type="EMBL" id="JH767149">
    <property type="protein sequence ID" value="EQC35756.1"/>
    <property type="molecule type" value="Genomic_DNA"/>
</dbReference>
<feature type="domain" description="Prolyl 4-hydroxylase alpha subunit" evidence="8">
    <location>
        <begin position="488"/>
        <end position="668"/>
    </location>
</feature>
<keyword evidence="2" id="KW-0479">Metal-binding</keyword>
<dbReference type="eggNOG" id="KOG1591">
    <property type="taxonomic scope" value="Eukaryota"/>
</dbReference>
<dbReference type="AlphaFoldDB" id="T0QM11"/>
<dbReference type="InParanoid" id="T0QM11"/>
<evidence type="ECO:0000256" key="6">
    <source>
        <dbReference type="SAM" id="MobiDB-lite"/>
    </source>
</evidence>
<dbReference type="GO" id="GO:0005783">
    <property type="term" value="C:endoplasmic reticulum"/>
    <property type="evidence" value="ECO:0007669"/>
    <property type="project" value="TreeGrafter"/>
</dbReference>
<evidence type="ECO:0000256" key="2">
    <source>
        <dbReference type="ARBA" id="ARBA00022723"/>
    </source>
</evidence>
<organism evidence="9 10">
    <name type="scientific">Saprolegnia diclina (strain VS20)</name>
    <dbReference type="NCBI Taxonomy" id="1156394"/>
    <lineage>
        <taxon>Eukaryota</taxon>
        <taxon>Sar</taxon>
        <taxon>Stramenopiles</taxon>
        <taxon>Oomycota</taxon>
        <taxon>Saprolegniomycetes</taxon>
        <taxon>Saprolegniales</taxon>
        <taxon>Saprolegniaceae</taxon>
        <taxon>Saprolegnia</taxon>
    </lineage>
</organism>
<dbReference type="Gene3D" id="2.60.120.620">
    <property type="entry name" value="q2cbj1_9rhob like domain"/>
    <property type="match status" value="2"/>
</dbReference>
<keyword evidence="10" id="KW-1185">Reference proteome</keyword>
<dbReference type="InterPro" id="IPR045054">
    <property type="entry name" value="P4HA-like"/>
</dbReference>
<dbReference type="STRING" id="1156394.T0QM11"/>
<evidence type="ECO:0000259" key="8">
    <source>
        <dbReference type="SMART" id="SM00702"/>
    </source>
</evidence>
<gene>
    <name evidence="9" type="ORF">SDRG_06515</name>
</gene>
<dbReference type="SMART" id="SM00702">
    <property type="entry name" value="P4Hc"/>
    <property type="match status" value="1"/>
</dbReference>
<evidence type="ECO:0000256" key="4">
    <source>
        <dbReference type="ARBA" id="ARBA00023002"/>
    </source>
</evidence>
<accession>T0QM11</accession>
<dbReference type="GO" id="GO:0005506">
    <property type="term" value="F:iron ion binding"/>
    <property type="evidence" value="ECO:0007669"/>
    <property type="project" value="InterPro"/>
</dbReference>